<sequence length="95" mass="10213">MVTGIHALIAETVAIDGAIDELSTNPSYRSFSLSTIVVHAAFLEVVTGIHALIAETVAVDGESDFDESFPTGLFLVHLIVVHQLLEVVNNGFKDY</sequence>
<comment type="caution">
    <text evidence="1">The sequence shown here is derived from an EMBL/GenBank/DDBJ whole genome shotgun (WGS) entry which is preliminary data.</text>
</comment>
<evidence type="ECO:0000313" key="1">
    <source>
        <dbReference type="EMBL" id="GIY49484.1"/>
    </source>
</evidence>
<keyword evidence="2" id="KW-1185">Reference proteome</keyword>
<proteinExistence type="predicted"/>
<dbReference type="AlphaFoldDB" id="A0AAV4TUC2"/>
<evidence type="ECO:0000313" key="2">
    <source>
        <dbReference type="Proteomes" id="UP001054945"/>
    </source>
</evidence>
<dbReference type="EMBL" id="BPLR01011842">
    <property type="protein sequence ID" value="GIY49484.1"/>
    <property type="molecule type" value="Genomic_DNA"/>
</dbReference>
<name>A0AAV4TUC2_CAEEX</name>
<reference evidence="1 2" key="1">
    <citation type="submission" date="2021-06" db="EMBL/GenBank/DDBJ databases">
        <title>Caerostris extrusa draft genome.</title>
        <authorList>
            <person name="Kono N."/>
            <person name="Arakawa K."/>
        </authorList>
    </citation>
    <scope>NUCLEOTIDE SEQUENCE [LARGE SCALE GENOMIC DNA]</scope>
</reference>
<gene>
    <name evidence="1" type="ORF">CEXT_318631</name>
</gene>
<protein>
    <submittedName>
        <fullName evidence="1">Uncharacterized protein</fullName>
    </submittedName>
</protein>
<organism evidence="1 2">
    <name type="scientific">Caerostris extrusa</name>
    <name type="common">Bark spider</name>
    <name type="synonym">Caerostris bankana</name>
    <dbReference type="NCBI Taxonomy" id="172846"/>
    <lineage>
        <taxon>Eukaryota</taxon>
        <taxon>Metazoa</taxon>
        <taxon>Ecdysozoa</taxon>
        <taxon>Arthropoda</taxon>
        <taxon>Chelicerata</taxon>
        <taxon>Arachnida</taxon>
        <taxon>Araneae</taxon>
        <taxon>Araneomorphae</taxon>
        <taxon>Entelegynae</taxon>
        <taxon>Araneoidea</taxon>
        <taxon>Araneidae</taxon>
        <taxon>Caerostris</taxon>
    </lineage>
</organism>
<dbReference type="Proteomes" id="UP001054945">
    <property type="component" value="Unassembled WGS sequence"/>
</dbReference>
<accession>A0AAV4TUC2</accession>